<dbReference type="InterPro" id="IPR001314">
    <property type="entry name" value="Peptidase_S1A"/>
</dbReference>
<name>A0A1I8NMW9_STOCA</name>
<evidence type="ECO:0000256" key="4">
    <source>
        <dbReference type="ARBA" id="ARBA00022825"/>
    </source>
</evidence>
<dbReference type="EnsemblMetazoa" id="SCAU000458-RA">
    <property type="protein sequence ID" value="SCAU000458-PA"/>
    <property type="gene ID" value="SCAU000458"/>
</dbReference>
<dbReference type="Proteomes" id="UP000095300">
    <property type="component" value="Unassembled WGS sequence"/>
</dbReference>
<keyword evidence="5" id="KW-1015">Disulfide bond</keyword>
<dbReference type="PRINTS" id="PR00722">
    <property type="entry name" value="CHYMOTRYPSIN"/>
</dbReference>
<keyword evidence="2" id="KW-0645">Protease</keyword>
<accession>A0A1I8NMW9</accession>
<evidence type="ECO:0000259" key="7">
    <source>
        <dbReference type="PROSITE" id="PS50240"/>
    </source>
</evidence>
<dbReference type="PANTHER" id="PTHR24276">
    <property type="entry name" value="POLYSERASE-RELATED"/>
    <property type="match status" value="1"/>
</dbReference>
<dbReference type="PANTHER" id="PTHR24276:SF98">
    <property type="entry name" value="FI18310P1-RELATED"/>
    <property type="match status" value="1"/>
</dbReference>
<dbReference type="Pfam" id="PF00089">
    <property type="entry name" value="Trypsin"/>
    <property type="match status" value="1"/>
</dbReference>
<evidence type="ECO:0000313" key="8">
    <source>
        <dbReference type="EnsemblMetazoa" id="SCAU000458-PA"/>
    </source>
</evidence>
<evidence type="ECO:0000256" key="1">
    <source>
        <dbReference type="ARBA" id="ARBA00007664"/>
    </source>
</evidence>
<dbReference type="GO" id="GO:0006508">
    <property type="term" value="P:proteolysis"/>
    <property type="evidence" value="ECO:0007669"/>
    <property type="project" value="UniProtKB-KW"/>
</dbReference>
<dbReference type="VEuPathDB" id="VectorBase:SCAU000458"/>
<feature type="domain" description="Peptidase S1" evidence="7">
    <location>
        <begin position="38"/>
        <end position="284"/>
    </location>
</feature>
<keyword evidence="4" id="KW-0720">Serine protease</keyword>
<dbReference type="InterPro" id="IPR001254">
    <property type="entry name" value="Trypsin_dom"/>
</dbReference>
<keyword evidence="6" id="KW-0732">Signal</keyword>
<dbReference type="InterPro" id="IPR009003">
    <property type="entry name" value="Peptidase_S1_PA"/>
</dbReference>
<gene>
    <name evidence="8" type="primary">106080576</name>
</gene>
<sequence>MLLKSTLKLLVIALLFHLSLVSGAKGKANKSKKKAARIVGGNVNVIRNYPYIVQLERNGNFFCGGTIISQRHILTAAHCIMNDRRPSDITVVAGVGRLGDTNSATRVTRRVSKIIKPRNFSLGDMNNDVAVLRTSAPLAGRNIRRIRLCRANIRQGMVMRVAGWGVTSENSITPSTRLRVIKVPVVSRATCRSQYSGVATLTGTMFCMSKPRRDACFGDSGGPANPYNLQFLPDLGEILHVVYRYAYKQLCQVRNPYNLQFLPDLGEILHVVYRYAYKQLCQND</sequence>
<reference evidence="8" key="1">
    <citation type="submission" date="2020-05" db="UniProtKB">
        <authorList>
            <consortium name="EnsemblMetazoa"/>
        </authorList>
    </citation>
    <scope>IDENTIFICATION</scope>
    <source>
        <strain evidence="8">USDA</strain>
    </source>
</reference>
<dbReference type="PROSITE" id="PS00134">
    <property type="entry name" value="TRYPSIN_HIS"/>
    <property type="match status" value="1"/>
</dbReference>
<dbReference type="CDD" id="cd00190">
    <property type="entry name" value="Tryp_SPc"/>
    <property type="match status" value="1"/>
</dbReference>
<dbReference type="SMART" id="SM00020">
    <property type="entry name" value="Tryp_SPc"/>
    <property type="match status" value="1"/>
</dbReference>
<dbReference type="InterPro" id="IPR050430">
    <property type="entry name" value="Peptidase_S1"/>
</dbReference>
<keyword evidence="3" id="KW-0378">Hydrolase</keyword>
<proteinExistence type="inferred from homology"/>
<dbReference type="GO" id="GO:0004252">
    <property type="term" value="F:serine-type endopeptidase activity"/>
    <property type="evidence" value="ECO:0007669"/>
    <property type="project" value="InterPro"/>
</dbReference>
<dbReference type="PROSITE" id="PS50240">
    <property type="entry name" value="TRYPSIN_DOM"/>
    <property type="match status" value="1"/>
</dbReference>
<evidence type="ECO:0000256" key="3">
    <source>
        <dbReference type="ARBA" id="ARBA00022801"/>
    </source>
</evidence>
<keyword evidence="9" id="KW-1185">Reference proteome</keyword>
<protein>
    <recommendedName>
        <fullName evidence="7">Peptidase S1 domain-containing protein</fullName>
    </recommendedName>
</protein>
<evidence type="ECO:0000256" key="2">
    <source>
        <dbReference type="ARBA" id="ARBA00022670"/>
    </source>
</evidence>
<feature type="signal peptide" evidence="6">
    <location>
        <begin position="1"/>
        <end position="23"/>
    </location>
</feature>
<dbReference type="FunFam" id="2.40.10.10:FF:000068">
    <property type="entry name" value="transmembrane protease serine 2"/>
    <property type="match status" value="1"/>
</dbReference>
<evidence type="ECO:0000313" key="9">
    <source>
        <dbReference type="Proteomes" id="UP000095300"/>
    </source>
</evidence>
<evidence type="ECO:0000256" key="5">
    <source>
        <dbReference type="ARBA" id="ARBA00023157"/>
    </source>
</evidence>
<dbReference type="AlphaFoldDB" id="A0A1I8NMW9"/>
<dbReference type="STRING" id="35570.A0A1I8NMW9"/>
<dbReference type="Gene3D" id="2.40.10.10">
    <property type="entry name" value="Trypsin-like serine proteases"/>
    <property type="match status" value="1"/>
</dbReference>
<feature type="chain" id="PRO_5009325219" description="Peptidase S1 domain-containing protein" evidence="6">
    <location>
        <begin position="24"/>
        <end position="284"/>
    </location>
</feature>
<organism evidence="8 9">
    <name type="scientific">Stomoxys calcitrans</name>
    <name type="common">Stable fly</name>
    <name type="synonym">Conops calcitrans</name>
    <dbReference type="NCBI Taxonomy" id="35570"/>
    <lineage>
        <taxon>Eukaryota</taxon>
        <taxon>Metazoa</taxon>
        <taxon>Ecdysozoa</taxon>
        <taxon>Arthropoda</taxon>
        <taxon>Hexapoda</taxon>
        <taxon>Insecta</taxon>
        <taxon>Pterygota</taxon>
        <taxon>Neoptera</taxon>
        <taxon>Endopterygota</taxon>
        <taxon>Diptera</taxon>
        <taxon>Brachycera</taxon>
        <taxon>Muscomorpha</taxon>
        <taxon>Muscoidea</taxon>
        <taxon>Muscidae</taxon>
        <taxon>Stomoxys</taxon>
    </lineage>
</organism>
<comment type="similarity">
    <text evidence="1">Belongs to the peptidase S1 family.</text>
</comment>
<dbReference type="OrthoDB" id="10051896at2759"/>
<dbReference type="SUPFAM" id="SSF50494">
    <property type="entry name" value="Trypsin-like serine proteases"/>
    <property type="match status" value="1"/>
</dbReference>
<dbReference type="InterPro" id="IPR043504">
    <property type="entry name" value="Peptidase_S1_PA_chymotrypsin"/>
</dbReference>
<evidence type="ECO:0000256" key="6">
    <source>
        <dbReference type="SAM" id="SignalP"/>
    </source>
</evidence>
<dbReference type="InterPro" id="IPR018114">
    <property type="entry name" value="TRYPSIN_HIS"/>
</dbReference>